<proteinExistence type="inferred from homology"/>
<dbReference type="PANTHER" id="PTHR33495:SF2">
    <property type="entry name" value="ANTI-SIGMA FACTOR ANTAGONIST TM_1081-RELATED"/>
    <property type="match status" value="1"/>
</dbReference>
<evidence type="ECO:0000259" key="3">
    <source>
        <dbReference type="PROSITE" id="PS50801"/>
    </source>
</evidence>
<dbReference type="InterPro" id="IPR036513">
    <property type="entry name" value="STAS_dom_sf"/>
</dbReference>
<dbReference type="NCBIfam" id="TIGR00377">
    <property type="entry name" value="ant_ant_sig"/>
    <property type="match status" value="1"/>
</dbReference>
<reference evidence="5" key="1">
    <citation type="journal article" date="2019" name="Int. J. Syst. Evol. Microbiol.">
        <title>The Global Catalogue of Microorganisms (GCM) 10K type strain sequencing project: providing services to taxonomists for standard genome sequencing and annotation.</title>
        <authorList>
            <consortium name="The Broad Institute Genomics Platform"/>
            <consortium name="The Broad Institute Genome Sequencing Center for Infectious Disease"/>
            <person name="Wu L."/>
            <person name="Ma J."/>
        </authorList>
    </citation>
    <scope>NUCLEOTIDE SEQUENCE [LARGE SCALE GENOMIC DNA]</scope>
    <source>
        <strain evidence="5">CGMCC 4.7393</strain>
    </source>
</reference>
<dbReference type="Proteomes" id="UP001596405">
    <property type="component" value="Unassembled WGS sequence"/>
</dbReference>
<evidence type="ECO:0000256" key="2">
    <source>
        <dbReference type="RuleBase" id="RU003749"/>
    </source>
</evidence>
<dbReference type="CDD" id="cd07043">
    <property type="entry name" value="STAS_anti-anti-sigma_factors"/>
    <property type="match status" value="1"/>
</dbReference>
<dbReference type="SUPFAM" id="SSF52091">
    <property type="entry name" value="SpoIIaa-like"/>
    <property type="match status" value="1"/>
</dbReference>
<gene>
    <name evidence="4" type="ORF">ACFQHR_15480</name>
</gene>
<keyword evidence="5" id="KW-1185">Reference proteome</keyword>
<dbReference type="PROSITE" id="PS50801">
    <property type="entry name" value="STAS"/>
    <property type="match status" value="1"/>
</dbReference>
<name>A0ABW2DMZ1_9BACT</name>
<comment type="caution">
    <text evidence="4">The sequence shown here is derived from an EMBL/GenBank/DDBJ whole genome shotgun (WGS) entry which is preliminary data.</text>
</comment>
<evidence type="ECO:0000313" key="4">
    <source>
        <dbReference type="EMBL" id="MFC6999040.1"/>
    </source>
</evidence>
<comment type="similarity">
    <text evidence="1 2">Belongs to the anti-sigma-factor antagonist family.</text>
</comment>
<dbReference type="RefSeq" id="WP_066624183.1">
    <property type="nucleotide sequence ID" value="NZ_JBHSYQ010000008.1"/>
</dbReference>
<dbReference type="InterPro" id="IPR003658">
    <property type="entry name" value="Anti-sigma_ant"/>
</dbReference>
<dbReference type="PANTHER" id="PTHR33495">
    <property type="entry name" value="ANTI-SIGMA FACTOR ANTAGONIST TM_1081-RELATED-RELATED"/>
    <property type="match status" value="1"/>
</dbReference>
<evidence type="ECO:0000256" key="1">
    <source>
        <dbReference type="ARBA" id="ARBA00009013"/>
    </source>
</evidence>
<accession>A0ABW2DMZ1</accession>
<feature type="domain" description="STAS" evidence="3">
    <location>
        <begin position="1"/>
        <end position="111"/>
    </location>
</feature>
<dbReference type="EMBL" id="JBHSYQ010000008">
    <property type="protein sequence ID" value="MFC6999040.1"/>
    <property type="molecule type" value="Genomic_DNA"/>
</dbReference>
<protein>
    <recommendedName>
        <fullName evidence="2">Anti-sigma factor antagonist</fullName>
    </recommendedName>
</protein>
<sequence length="111" mass="12573">MKIVIEEEPQAYILRLSGELDASTCLELDREIEMALCKPIEQLWLDFQDLKYISSAGLGVLISHLGTFEARQINLVLYGMSEQVRNVFELLGLHVIMTIVPSKQDAPLQLK</sequence>
<evidence type="ECO:0000313" key="5">
    <source>
        <dbReference type="Proteomes" id="UP001596405"/>
    </source>
</evidence>
<dbReference type="InterPro" id="IPR002645">
    <property type="entry name" value="STAS_dom"/>
</dbReference>
<dbReference type="Gene3D" id="3.30.750.24">
    <property type="entry name" value="STAS domain"/>
    <property type="match status" value="1"/>
</dbReference>
<dbReference type="Pfam" id="PF01740">
    <property type="entry name" value="STAS"/>
    <property type="match status" value="1"/>
</dbReference>
<organism evidence="4 5">
    <name type="scientific">Rufibacter roseus</name>
    <dbReference type="NCBI Taxonomy" id="1567108"/>
    <lineage>
        <taxon>Bacteria</taxon>
        <taxon>Pseudomonadati</taxon>
        <taxon>Bacteroidota</taxon>
        <taxon>Cytophagia</taxon>
        <taxon>Cytophagales</taxon>
        <taxon>Hymenobacteraceae</taxon>
        <taxon>Rufibacter</taxon>
    </lineage>
</organism>